<evidence type="ECO:0000259" key="12">
    <source>
        <dbReference type="PROSITE" id="PS51285"/>
    </source>
</evidence>
<evidence type="ECO:0000256" key="7">
    <source>
        <dbReference type="ARBA" id="ARBA00047292"/>
    </source>
</evidence>
<dbReference type="GO" id="GO:0004691">
    <property type="term" value="F:cAMP-dependent protein kinase activity"/>
    <property type="evidence" value="ECO:0007669"/>
    <property type="project" value="UniProtKB-EC"/>
</dbReference>
<evidence type="ECO:0000313" key="13">
    <source>
        <dbReference type="EMBL" id="KAJ8490151.1"/>
    </source>
</evidence>
<evidence type="ECO:0000313" key="14">
    <source>
        <dbReference type="Proteomes" id="UP001215151"/>
    </source>
</evidence>
<dbReference type="PROSITE" id="PS51285">
    <property type="entry name" value="AGC_KINASE_CTER"/>
    <property type="match status" value="1"/>
</dbReference>
<sequence length="481" mass="53853">MAATSHPLPCILEEPEQEGPTKKTIPSLIRRLASQARLGRPNKAVPRDLLEIGSLPRRFAGAPGSVSALEVDTSLPQPEDAEDWSPDGRPSASGTTDGAETLRSTSPSSQDVPRVIVIDCAALLESPSDTEPSTESRLNWPVRSLDAQRAHNPYSVSDFTFERTLGIGKFGRVHLVRSRHNSRFYAIKIMSKQKIVLAKEELRVCREQSVLQAVRHPFIVNLWAAFQDSDNLYMVMEFVRGGELGTLLRRSARFPEPVAKYYAAEIALALSYLHDKGIVHRDLNLTNIMLSHDGHIRLVDFGMAKTDTSAMPKSSKNLHYRAPEAIVSERYSTSVDWYALGVLIFEMLYGSPPFYEPNISPAVLHERIVQGTPPIKWPAFHLNAKDLIIKLMVRDPSRRLGNNQNGKGDVFVHRWFREVDWEKLVNKEIRPPYIPQFSDEGDTNAFAQFPGGDDAMDCCGKIGLDLYGERFPAFEYSEALA</sequence>
<dbReference type="SMART" id="SM00133">
    <property type="entry name" value="S_TK_X"/>
    <property type="match status" value="1"/>
</dbReference>
<evidence type="ECO:0000256" key="3">
    <source>
        <dbReference type="ARBA" id="ARBA00022679"/>
    </source>
</evidence>
<organism evidence="13 14">
    <name type="scientific">Trametes cubensis</name>
    <dbReference type="NCBI Taxonomy" id="1111947"/>
    <lineage>
        <taxon>Eukaryota</taxon>
        <taxon>Fungi</taxon>
        <taxon>Dikarya</taxon>
        <taxon>Basidiomycota</taxon>
        <taxon>Agaricomycotina</taxon>
        <taxon>Agaricomycetes</taxon>
        <taxon>Polyporales</taxon>
        <taxon>Polyporaceae</taxon>
        <taxon>Trametes</taxon>
    </lineage>
</organism>
<dbReference type="GO" id="GO:0005524">
    <property type="term" value="F:ATP binding"/>
    <property type="evidence" value="ECO:0007669"/>
    <property type="project" value="UniProtKB-UniRule"/>
</dbReference>
<protein>
    <recommendedName>
        <fullName evidence="1">cAMP-dependent protein kinase</fullName>
        <ecNumber evidence="1">2.7.11.11</ecNumber>
    </recommendedName>
</protein>
<keyword evidence="14" id="KW-1185">Reference proteome</keyword>
<comment type="caution">
    <text evidence="13">The sequence shown here is derived from an EMBL/GenBank/DDBJ whole genome shotgun (WGS) entry which is preliminary data.</text>
</comment>
<evidence type="ECO:0000256" key="1">
    <source>
        <dbReference type="ARBA" id="ARBA00012444"/>
    </source>
</evidence>
<feature type="binding site" evidence="9">
    <location>
        <position position="188"/>
    </location>
    <ligand>
        <name>ATP</name>
        <dbReference type="ChEBI" id="CHEBI:30616"/>
    </ligand>
</feature>
<dbReference type="Proteomes" id="UP001215151">
    <property type="component" value="Unassembled WGS sequence"/>
</dbReference>
<dbReference type="GO" id="GO:0005634">
    <property type="term" value="C:nucleus"/>
    <property type="evidence" value="ECO:0007669"/>
    <property type="project" value="TreeGrafter"/>
</dbReference>
<feature type="region of interest" description="Disordered" evidence="10">
    <location>
        <begin position="1"/>
        <end position="26"/>
    </location>
</feature>
<dbReference type="FunFam" id="3.30.200.20:FF:000042">
    <property type="entry name" value="Aurora kinase A"/>
    <property type="match status" value="1"/>
</dbReference>
<evidence type="ECO:0000256" key="10">
    <source>
        <dbReference type="SAM" id="MobiDB-lite"/>
    </source>
</evidence>
<evidence type="ECO:0000256" key="8">
    <source>
        <dbReference type="ARBA" id="ARBA00047454"/>
    </source>
</evidence>
<dbReference type="EMBL" id="JAPEVG010000039">
    <property type="protein sequence ID" value="KAJ8490151.1"/>
    <property type="molecule type" value="Genomic_DNA"/>
</dbReference>
<keyword evidence="3" id="KW-0808">Transferase</keyword>
<dbReference type="InterPro" id="IPR000961">
    <property type="entry name" value="AGC-kinase_C"/>
</dbReference>
<dbReference type="GO" id="GO:0005829">
    <property type="term" value="C:cytosol"/>
    <property type="evidence" value="ECO:0007669"/>
    <property type="project" value="TreeGrafter"/>
</dbReference>
<dbReference type="AlphaFoldDB" id="A0AAD7TZI5"/>
<evidence type="ECO:0000256" key="6">
    <source>
        <dbReference type="ARBA" id="ARBA00022840"/>
    </source>
</evidence>
<feature type="domain" description="Protein kinase" evidence="11">
    <location>
        <begin position="159"/>
        <end position="416"/>
    </location>
</feature>
<dbReference type="Pfam" id="PF00069">
    <property type="entry name" value="Pkinase"/>
    <property type="match status" value="1"/>
</dbReference>
<keyword evidence="4 9" id="KW-0547">Nucleotide-binding</keyword>
<feature type="domain" description="AGC-kinase C-terminal" evidence="12">
    <location>
        <begin position="417"/>
        <end position="481"/>
    </location>
</feature>
<dbReference type="GO" id="GO:0005952">
    <property type="term" value="C:cAMP-dependent protein kinase complex"/>
    <property type="evidence" value="ECO:0007669"/>
    <property type="project" value="TreeGrafter"/>
</dbReference>
<keyword evidence="6 9" id="KW-0067">ATP-binding</keyword>
<dbReference type="Gene3D" id="1.10.510.10">
    <property type="entry name" value="Transferase(Phosphotransferase) domain 1"/>
    <property type="match status" value="1"/>
</dbReference>
<dbReference type="PANTHER" id="PTHR24353:SF153">
    <property type="entry name" value="CAMP-DEPENDENT PROTEIN KINASE CATALYTIC SUBUNIT 1"/>
    <property type="match status" value="1"/>
</dbReference>
<evidence type="ECO:0000256" key="2">
    <source>
        <dbReference type="ARBA" id="ARBA00022527"/>
    </source>
</evidence>
<name>A0AAD7TZI5_9APHY</name>
<dbReference type="PROSITE" id="PS00107">
    <property type="entry name" value="PROTEIN_KINASE_ATP"/>
    <property type="match status" value="1"/>
</dbReference>
<keyword evidence="2" id="KW-0723">Serine/threonine-protein kinase</keyword>
<dbReference type="InterPro" id="IPR000719">
    <property type="entry name" value="Prot_kinase_dom"/>
</dbReference>
<proteinExistence type="predicted"/>
<accession>A0AAD7TZI5</accession>
<dbReference type="Gene3D" id="3.30.200.20">
    <property type="entry name" value="Phosphorylase Kinase, domain 1"/>
    <property type="match status" value="1"/>
</dbReference>
<dbReference type="InterPro" id="IPR011009">
    <property type="entry name" value="Kinase-like_dom_sf"/>
</dbReference>
<comment type="catalytic activity">
    <reaction evidence="8">
        <text>L-seryl-[protein] + ATP = O-phospho-L-seryl-[protein] + ADP + H(+)</text>
        <dbReference type="Rhea" id="RHEA:17989"/>
        <dbReference type="Rhea" id="RHEA-COMP:9863"/>
        <dbReference type="Rhea" id="RHEA-COMP:11604"/>
        <dbReference type="ChEBI" id="CHEBI:15378"/>
        <dbReference type="ChEBI" id="CHEBI:29999"/>
        <dbReference type="ChEBI" id="CHEBI:30616"/>
        <dbReference type="ChEBI" id="CHEBI:83421"/>
        <dbReference type="ChEBI" id="CHEBI:456216"/>
        <dbReference type="EC" id="2.7.11.11"/>
    </reaction>
</comment>
<keyword evidence="5" id="KW-0418">Kinase</keyword>
<dbReference type="InterPro" id="IPR017441">
    <property type="entry name" value="Protein_kinase_ATP_BS"/>
</dbReference>
<dbReference type="PANTHER" id="PTHR24353">
    <property type="entry name" value="CYCLIC NUCLEOTIDE-DEPENDENT PROTEIN KINASE"/>
    <property type="match status" value="1"/>
</dbReference>
<feature type="compositionally biased region" description="Polar residues" evidence="10">
    <location>
        <begin position="92"/>
        <end position="110"/>
    </location>
</feature>
<gene>
    <name evidence="13" type="ORF">ONZ51_g2468</name>
</gene>
<dbReference type="PROSITE" id="PS50011">
    <property type="entry name" value="PROTEIN_KINASE_DOM"/>
    <property type="match status" value="1"/>
</dbReference>
<dbReference type="SUPFAM" id="SSF56112">
    <property type="entry name" value="Protein kinase-like (PK-like)"/>
    <property type="match status" value="1"/>
</dbReference>
<evidence type="ECO:0000259" key="11">
    <source>
        <dbReference type="PROSITE" id="PS50011"/>
    </source>
</evidence>
<evidence type="ECO:0000256" key="5">
    <source>
        <dbReference type="ARBA" id="ARBA00022777"/>
    </source>
</evidence>
<dbReference type="EC" id="2.7.11.11" evidence="1"/>
<comment type="catalytic activity">
    <reaction evidence="7">
        <text>L-threonyl-[protein] + ATP = O-phospho-L-threonyl-[protein] + ADP + H(+)</text>
        <dbReference type="Rhea" id="RHEA:46608"/>
        <dbReference type="Rhea" id="RHEA-COMP:11060"/>
        <dbReference type="Rhea" id="RHEA-COMP:11605"/>
        <dbReference type="ChEBI" id="CHEBI:15378"/>
        <dbReference type="ChEBI" id="CHEBI:30013"/>
        <dbReference type="ChEBI" id="CHEBI:30616"/>
        <dbReference type="ChEBI" id="CHEBI:61977"/>
        <dbReference type="ChEBI" id="CHEBI:456216"/>
        <dbReference type="EC" id="2.7.11.11"/>
    </reaction>
</comment>
<evidence type="ECO:0000256" key="4">
    <source>
        <dbReference type="ARBA" id="ARBA00022741"/>
    </source>
</evidence>
<evidence type="ECO:0000256" key="9">
    <source>
        <dbReference type="PROSITE-ProRule" id="PRU10141"/>
    </source>
</evidence>
<reference evidence="13" key="1">
    <citation type="submission" date="2022-11" db="EMBL/GenBank/DDBJ databases">
        <title>Genome Sequence of Cubamyces cubensis.</title>
        <authorList>
            <person name="Buettner E."/>
        </authorList>
    </citation>
    <scope>NUCLEOTIDE SEQUENCE</scope>
    <source>
        <strain evidence="13">MPL-01</strain>
    </source>
</reference>
<feature type="region of interest" description="Disordered" evidence="10">
    <location>
        <begin position="62"/>
        <end position="110"/>
    </location>
</feature>